<evidence type="ECO:0000259" key="1">
    <source>
        <dbReference type="Pfam" id="PF14765"/>
    </source>
</evidence>
<keyword evidence="3" id="KW-1185">Reference proteome</keyword>
<dbReference type="Pfam" id="PF14765">
    <property type="entry name" value="PS-DH"/>
    <property type="match status" value="1"/>
</dbReference>
<dbReference type="AlphaFoldDB" id="A0A2U3QEU7"/>
<reference evidence="3" key="1">
    <citation type="submission" date="2018-03" db="EMBL/GenBank/DDBJ databases">
        <authorList>
            <person name="Zecchin S."/>
        </authorList>
    </citation>
    <scope>NUCLEOTIDE SEQUENCE [LARGE SCALE GENOMIC DNA]</scope>
</reference>
<name>A0A2U3QEU7_9BACT</name>
<feature type="domain" description="Polyketide synthase dehydratase" evidence="1">
    <location>
        <begin position="2"/>
        <end position="61"/>
    </location>
</feature>
<accession>A0A2U3QEU7</accession>
<dbReference type="InterPro" id="IPR049551">
    <property type="entry name" value="PKS_DH_C"/>
</dbReference>
<gene>
    <name evidence="2" type="ORF">NBG4_1350003</name>
</gene>
<dbReference type="Proteomes" id="UP000245125">
    <property type="component" value="Unassembled WGS sequence"/>
</dbReference>
<dbReference type="EMBL" id="OUUY01000041">
    <property type="protein sequence ID" value="SPP99933.1"/>
    <property type="molecule type" value="Genomic_DNA"/>
</dbReference>
<evidence type="ECO:0000313" key="3">
    <source>
        <dbReference type="Proteomes" id="UP000245125"/>
    </source>
</evidence>
<evidence type="ECO:0000313" key="2">
    <source>
        <dbReference type="EMBL" id="SPP99933.1"/>
    </source>
</evidence>
<organism evidence="2 3">
    <name type="scientific">Candidatus Sulfobium mesophilum</name>
    <dbReference type="NCBI Taxonomy" id="2016548"/>
    <lineage>
        <taxon>Bacteria</taxon>
        <taxon>Pseudomonadati</taxon>
        <taxon>Nitrospirota</taxon>
        <taxon>Nitrospiria</taxon>
        <taxon>Nitrospirales</taxon>
        <taxon>Nitrospiraceae</taxon>
        <taxon>Candidatus Sulfobium</taxon>
    </lineage>
</organism>
<protein>
    <recommendedName>
        <fullName evidence="1">Polyketide synthase dehydratase domain-containing protein</fullName>
    </recommendedName>
</protein>
<proteinExistence type="predicted"/>
<sequence length="62" mass="7244">MIPMEIGEMKFLRKCLAREQITLEARMRVQDDEGLTWDARGIDDQGGTIMQIHGIRMHWVSE</sequence>